<proteinExistence type="predicted"/>
<reference evidence="1 2" key="1">
    <citation type="submission" date="2017-05" db="EMBL/GenBank/DDBJ databases">
        <authorList>
            <person name="Varghese N."/>
            <person name="Submissions S."/>
        </authorList>
    </citation>
    <scope>NUCLEOTIDE SEQUENCE [LARGE SCALE GENOMIC DNA]</scope>
    <source>
        <strain evidence="1 2">DSM 19036</strain>
    </source>
</reference>
<dbReference type="Proteomes" id="UP000320300">
    <property type="component" value="Unassembled WGS sequence"/>
</dbReference>
<organism evidence="1 2">
    <name type="scientific">Pedobacter westerhofensis</name>
    <dbReference type="NCBI Taxonomy" id="425512"/>
    <lineage>
        <taxon>Bacteria</taxon>
        <taxon>Pseudomonadati</taxon>
        <taxon>Bacteroidota</taxon>
        <taxon>Sphingobacteriia</taxon>
        <taxon>Sphingobacteriales</taxon>
        <taxon>Sphingobacteriaceae</taxon>
        <taxon>Pedobacter</taxon>
    </lineage>
</organism>
<accession>A0A521F7X5</accession>
<dbReference type="AlphaFoldDB" id="A0A521F7X5"/>
<keyword evidence="2" id="KW-1185">Reference proteome</keyword>
<evidence type="ECO:0000313" key="1">
    <source>
        <dbReference type="EMBL" id="SMO92263.1"/>
    </source>
</evidence>
<name>A0A521F7X5_9SPHI</name>
<gene>
    <name evidence="1" type="ORF">SAMN06265348_110265</name>
</gene>
<evidence type="ECO:0000313" key="2">
    <source>
        <dbReference type="Proteomes" id="UP000320300"/>
    </source>
</evidence>
<sequence>MLSAFILLIVASCSKSSDKPMSQTIPPEIGTFLLRDITYNGNSSIIAFKYNGLNVSQTLFSIYRDEMTLNSAGQIESTTTYSVDNNSIYRFNKVYYGSNKKISKIEHSNAQKTIVYEVTDYIYDSSGRVTSITMNEGSKKSVSKYDYNSSGNVIVYTREIYLNGLLFSSDKVTNNQFDDKKNPLIEIKDFEYYLSLLYQSNYDRLGTPIYPTKNNPVQSTGASIYNGALRSGDITSTWKYNSNGYPTENQFRSLVGGSLNVTYGFKYLIVK</sequence>
<dbReference type="EMBL" id="FXTN01000010">
    <property type="protein sequence ID" value="SMO92263.1"/>
    <property type="molecule type" value="Genomic_DNA"/>
</dbReference>
<protein>
    <submittedName>
        <fullName evidence="1">YD repeat-containing protein</fullName>
    </submittedName>
</protein>